<proteinExistence type="inferred from homology"/>
<dbReference type="RefSeq" id="WP_145445168.1">
    <property type="nucleotide sequence ID" value="NZ_CP036280.1"/>
</dbReference>
<dbReference type="PANTHER" id="PTHR31297:SF13">
    <property type="entry name" value="PUTATIVE-RELATED"/>
    <property type="match status" value="1"/>
</dbReference>
<sequence precursor="true">MQKQPLPRTRTTFTLALILLSACATAVAGSSTHPWIKAEGARFVNDLGEQVTLKGCNVGNWLLLEMWMLAIDHGQFRDQYDFEENLSRRFGRPERERLMDLYRENWIKPRDFAIIKSFGFNTVRLPFNYRLLQDDERPFALRKDAFEWLDRGIEMAEAEGLYVILDMHGVPGGQSVDHPTGRVEQNKLWENPVYADRTAWLWRQIADRYRDRASVAGYDVINEPYADFNTDIRPQLKAVFGKIYDAIREVDERHIVFAPAPLWGGHAFYGSPEENGWTQVAFTEHHYPGLFGDSPTKQSHGRFVYRELPEKHAFIERVRVPMFIGEWNPVFESLGGGDLMRRYFDIYESYGWAAAMWSYKILHREGGVVRDNWYMVSNAKTLHQLDFKTAPIEEIEDYFRWFGSMEYVIDEPMRTALVRENPIYVDLPMPAPPMAEPPHRDALEVWQAADVGEAIEGGQRRDGDDALTIYGGGHDIWTDNDAFRFVCREIEGDFVMTTRIDHLGATSVYAKAGIMARASLDNNSAHVLIHAFPDGQLARGLRHEQGAMMSQADVPNDQLPVYVRLSRRGHTFVGEFSLDGMNWRPAGTPVEVPAIGKTCLLGLAVLSHNAGALTEARFTSITIESW</sequence>
<dbReference type="OrthoDB" id="292735at2"/>
<name>A0A518BVL9_9BACT</name>
<dbReference type="GO" id="GO:0009986">
    <property type="term" value="C:cell surface"/>
    <property type="evidence" value="ECO:0007669"/>
    <property type="project" value="TreeGrafter"/>
</dbReference>
<dbReference type="Proteomes" id="UP000320386">
    <property type="component" value="Chromosome"/>
</dbReference>
<evidence type="ECO:0000256" key="2">
    <source>
        <dbReference type="ARBA" id="ARBA00023295"/>
    </source>
</evidence>
<dbReference type="EC" id="3.2.1.4" evidence="6"/>
<dbReference type="GO" id="GO:0008422">
    <property type="term" value="F:beta-glucosidase activity"/>
    <property type="evidence" value="ECO:0007669"/>
    <property type="project" value="TreeGrafter"/>
</dbReference>
<dbReference type="InterPro" id="IPR050386">
    <property type="entry name" value="Glycosyl_hydrolase_5"/>
</dbReference>
<evidence type="ECO:0000256" key="1">
    <source>
        <dbReference type="ARBA" id="ARBA00022801"/>
    </source>
</evidence>
<evidence type="ECO:0000259" key="5">
    <source>
        <dbReference type="Pfam" id="PF00150"/>
    </source>
</evidence>
<dbReference type="Gene3D" id="2.60.120.200">
    <property type="match status" value="1"/>
</dbReference>
<dbReference type="EMBL" id="CP036280">
    <property type="protein sequence ID" value="QDU71026.1"/>
    <property type="molecule type" value="Genomic_DNA"/>
</dbReference>
<dbReference type="SUPFAM" id="SSF49899">
    <property type="entry name" value="Concanavalin A-like lectins/glucanases"/>
    <property type="match status" value="1"/>
</dbReference>
<dbReference type="GO" id="GO:0008810">
    <property type="term" value="F:cellulase activity"/>
    <property type="evidence" value="ECO:0007669"/>
    <property type="project" value="UniProtKB-EC"/>
</dbReference>
<comment type="similarity">
    <text evidence="3">Belongs to the glycosyl hydrolase 5 (cellulase A) family.</text>
</comment>
<dbReference type="InterPro" id="IPR013320">
    <property type="entry name" value="ConA-like_dom_sf"/>
</dbReference>
<dbReference type="SUPFAM" id="SSF51445">
    <property type="entry name" value="(Trans)glycosidases"/>
    <property type="match status" value="1"/>
</dbReference>
<evidence type="ECO:0000256" key="3">
    <source>
        <dbReference type="RuleBase" id="RU361153"/>
    </source>
</evidence>
<reference evidence="6 7" key="1">
    <citation type="submission" date="2019-02" db="EMBL/GenBank/DDBJ databases">
        <title>Deep-cultivation of Planctomycetes and their phenomic and genomic characterization uncovers novel biology.</title>
        <authorList>
            <person name="Wiegand S."/>
            <person name="Jogler M."/>
            <person name="Boedeker C."/>
            <person name="Pinto D."/>
            <person name="Vollmers J."/>
            <person name="Rivas-Marin E."/>
            <person name="Kohn T."/>
            <person name="Peeters S.H."/>
            <person name="Heuer A."/>
            <person name="Rast P."/>
            <person name="Oberbeckmann S."/>
            <person name="Bunk B."/>
            <person name="Jeske O."/>
            <person name="Meyerdierks A."/>
            <person name="Storesund J.E."/>
            <person name="Kallscheuer N."/>
            <person name="Luecker S."/>
            <person name="Lage O.M."/>
            <person name="Pohl T."/>
            <person name="Merkel B.J."/>
            <person name="Hornburger P."/>
            <person name="Mueller R.-W."/>
            <person name="Bruemmer F."/>
            <person name="Labrenz M."/>
            <person name="Spormann A.M."/>
            <person name="Op den Camp H."/>
            <person name="Overmann J."/>
            <person name="Amann R."/>
            <person name="Jetten M.S.M."/>
            <person name="Mascher T."/>
            <person name="Medema M.H."/>
            <person name="Devos D.P."/>
            <person name="Kaster A.-K."/>
            <person name="Ovreas L."/>
            <person name="Rohde M."/>
            <person name="Galperin M.Y."/>
            <person name="Jogler C."/>
        </authorList>
    </citation>
    <scope>NUCLEOTIDE SEQUENCE [LARGE SCALE GENOMIC DNA]</scope>
    <source>
        <strain evidence="6 7">Pan265</strain>
    </source>
</reference>
<dbReference type="AlphaFoldDB" id="A0A518BVL9"/>
<feature type="chain" id="PRO_5021812229" evidence="4">
    <location>
        <begin position="27"/>
        <end position="626"/>
    </location>
</feature>
<keyword evidence="4" id="KW-0732">Signal</keyword>
<feature type="domain" description="Glycoside hydrolase family 5" evidence="5">
    <location>
        <begin position="111"/>
        <end position="359"/>
    </location>
</feature>
<dbReference type="GO" id="GO:0009251">
    <property type="term" value="P:glucan catabolic process"/>
    <property type="evidence" value="ECO:0007669"/>
    <property type="project" value="TreeGrafter"/>
</dbReference>
<evidence type="ECO:0000313" key="7">
    <source>
        <dbReference type="Proteomes" id="UP000320386"/>
    </source>
</evidence>
<dbReference type="InterPro" id="IPR001547">
    <property type="entry name" value="Glyco_hydro_5"/>
</dbReference>
<evidence type="ECO:0000256" key="4">
    <source>
        <dbReference type="SAM" id="SignalP"/>
    </source>
</evidence>
<feature type="signal peptide" evidence="4">
    <location>
        <begin position="1"/>
        <end position="26"/>
    </location>
</feature>
<keyword evidence="2 3" id="KW-0326">Glycosidase</keyword>
<protein>
    <submittedName>
        <fullName evidence="6">Endoglucanase C307</fullName>
        <ecNumber evidence="6">3.2.1.4</ecNumber>
    </submittedName>
</protein>
<gene>
    <name evidence="6" type="ORF">Pan265_08710</name>
</gene>
<dbReference type="GO" id="GO:0005576">
    <property type="term" value="C:extracellular region"/>
    <property type="evidence" value="ECO:0007669"/>
    <property type="project" value="TreeGrafter"/>
</dbReference>
<dbReference type="KEGG" id="mcad:Pan265_08710"/>
<dbReference type="PROSITE" id="PS51257">
    <property type="entry name" value="PROKAR_LIPOPROTEIN"/>
    <property type="match status" value="1"/>
</dbReference>
<dbReference type="PANTHER" id="PTHR31297">
    <property type="entry name" value="GLUCAN ENDO-1,6-BETA-GLUCOSIDASE B"/>
    <property type="match status" value="1"/>
</dbReference>
<organism evidence="6 7">
    <name type="scientific">Mucisphaera calidilacus</name>
    <dbReference type="NCBI Taxonomy" id="2527982"/>
    <lineage>
        <taxon>Bacteria</taxon>
        <taxon>Pseudomonadati</taxon>
        <taxon>Planctomycetota</taxon>
        <taxon>Phycisphaerae</taxon>
        <taxon>Phycisphaerales</taxon>
        <taxon>Phycisphaeraceae</taxon>
        <taxon>Mucisphaera</taxon>
    </lineage>
</organism>
<keyword evidence="7" id="KW-1185">Reference proteome</keyword>
<evidence type="ECO:0000313" key="6">
    <source>
        <dbReference type="EMBL" id="QDU71026.1"/>
    </source>
</evidence>
<keyword evidence="1 3" id="KW-0378">Hydrolase</keyword>
<dbReference type="Pfam" id="PF00150">
    <property type="entry name" value="Cellulase"/>
    <property type="match status" value="1"/>
</dbReference>
<accession>A0A518BVL9</accession>
<dbReference type="InterPro" id="IPR017853">
    <property type="entry name" value="GH"/>
</dbReference>
<dbReference type="Gene3D" id="3.20.20.80">
    <property type="entry name" value="Glycosidases"/>
    <property type="match status" value="1"/>
</dbReference>